<dbReference type="Proteomes" id="UP001500665">
    <property type="component" value="Unassembled WGS sequence"/>
</dbReference>
<reference evidence="3" key="1">
    <citation type="journal article" date="2019" name="Int. J. Syst. Evol. Microbiol.">
        <title>The Global Catalogue of Microorganisms (GCM) 10K type strain sequencing project: providing services to taxonomists for standard genome sequencing and annotation.</title>
        <authorList>
            <consortium name="The Broad Institute Genomics Platform"/>
            <consortium name="The Broad Institute Genome Sequencing Center for Infectious Disease"/>
            <person name="Wu L."/>
            <person name="Ma J."/>
        </authorList>
    </citation>
    <scope>NUCLEOTIDE SEQUENCE [LARGE SCALE GENOMIC DNA]</scope>
    <source>
        <strain evidence="3">JCM 10696</strain>
    </source>
</reference>
<proteinExistence type="predicted"/>
<sequence length="309" mass="35142">MLLHSPEFVQHKPGRFTLERCADCGHVFQNPCLNEAGLEFYYRDFYDGLGAELCDRVMDSAGLCRAYLRRARMLPPGTEPRTWLDVGTGHGHFCRSARQVWPNVRFDGLDQSESVLKAQKLGWIHHAYQGTFPQRAEELAGSYDVVSMHHYLEHTADQHRQLDTAARVLRPGGHLLIEVPDPQCLPARLLGRYWFSWMQPQHLHFAPEANLTRALQDRGFTIVAVHRRRARLGQDFVWAPGLLAGNLHPPVDRPWSPRRPHPGDRLLRLILLALAVPVMPVGLLADWTLGLLSRRSNTYRILAALPDTA</sequence>
<name>A0ABP4CFM6_9ACTN</name>
<dbReference type="PANTHER" id="PTHR43591">
    <property type="entry name" value="METHYLTRANSFERASE"/>
    <property type="match status" value="1"/>
</dbReference>
<dbReference type="Gene3D" id="3.40.50.150">
    <property type="entry name" value="Vaccinia Virus protein VP39"/>
    <property type="match status" value="1"/>
</dbReference>
<gene>
    <name evidence="2" type="ORF">GCM10009550_65260</name>
</gene>
<comment type="caution">
    <text evidence="2">The sequence shown here is derived from an EMBL/GenBank/DDBJ whole genome shotgun (WGS) entry which is preliminary data.</text>
</comment>
<dbReference type="PANTHER" id="PTHR43591:SF24">
    <property type="entry name" value="2-METHOXY-6-POLYPRENYL-1,4-BENZOQUINOL METHYLASE, MITOCHONDRIAL"/>
    <property type="match status" value="1"/>
</dbReference>
<dbReference type="InterPro" id="IPR029063">
    <property type="entry name" value="SAM-dependent_MTases_sf"/>
</dbReference>
<dbReference type="SUPFAM" id="SSF53335">
    <property type="entry name" value="S-adenosyl-L-methionine-dependent methyltransferases"/>
    <property type="match status" value="1"/>
</dbReference>
<evidence type="ECO:0000256" key="1">
    <source>
        <dbReference type="SAM" id="Phobius"/>
    </source>
</evidence>
<keyword evidence="1" id="KW-0472">Membrane</keyword>
<evidence type="ECO:0000313" key="3">
    <source>
        <dbReference type="Proteomes" id="UP001500665"/>
    </source>
</evidence>
<dbReference type="GO" id="GO:0032259">
    <property type="term" value="P:methylation"/>
    <property type="evidence" value="ECO:0007669"/>
    <property type="project" value="UniProtKB-KW"/>
</dbReference>
<accession>A0ABP4CFM6</accession>
<feature type="transmembrane region" description="Helical" evidence="1">
    <location>
        <begin position="266"/>
        <end position="285"/>
    </location>
</feature>
<protein>
    <submittedName>
        <fullName evidence="2">Class I SAM-dependent methyltransferase</fullName>
    </submittedName>
</protein>
<keyword evidence="2" id="KW-0489">Methyltransferase</keyword>
<dbReference type="CDD" id="cd02440">
    <property type="entry name" value="AdoMet_MTases"/>
    <property type="match status" value="1"/>
</dbReference>
<dbReference type="GO" id="GO:0008168">
    <property type="term" value="F:methyltransferase activity"/>
    <property type="evidence" value="ECO:0007669"/>
    <property type="project" value="UniProtKB-KW"/>
</dbReference>
<evidence type="ECO:0000313" key="2">
    <source>
        <dbReference type="EMBL" id="GAA0965316.1"/>
    </source>
</evidence>
<keyword evidence="1" id="KW-0812">Transmembrane</keyword>
<keyword evidence="2" id="KW-0808">Transferase</keyword>
<keyword evidence="1" id="KW-1133">Transmembrane helix</keyword>
<dbReference type="Pfam" id="PF13489">
    <property type="entry name" value="Methyltransf_23"/>
    <property type="match status" value="1"/>
</dbReference>
<dbReference type="EMBL" id="BAAAHH010000037">
    <property type="protein sequence ID" value="GAA0965316.1"/>
    <property type="molecule type" value="Genomic_DNA"/>
</dbReference>
<organism evidence="2 3">
    <name type="scientific">Actinocorallia libanotica</name>
    <dbReference type="NCBI Taxonomy" id="46162"/>
    <lineage>
        <taxon>Bacteria</taxon>
        <taxon>Bacillati</taxon>
        <taxon>Actinomycetota</taxon>
        <taxon>Actinomycetes</taxon>
        <taxon>Streptosporangiales</taxon>
        <taxon>Thermomonosporaceae</taxon>
        <taxon>Actinocorallia</taxon>
    </lineage>
</organism>
<keyword evidence="3" id="KW-1185">Reference proteome</keyword>